<dbReference type="EMBL" id="WIGN01000084">
    <property type="protein sequence ID" value="KAF6810665.1"/>
    <property type="molecule type" value="Genomic_DNA"/>
</dbReference>
<dbReference type="PANTHER" id="PTHR46206">
    <property type="entry name" value="CYTOCHROME P450"/>
    <property type="match status" value="1"/>
</dbReference>
<evidence type="ECO:0000256" key="3">
    <source>
        <dbReference type="ARBA" id="ARBA00022617"/>
    </source>
</evidence>
<dbReference type="Pfam" id="PF00067">
    <property type="entry name" value="p450"/>
    <property type="match status" value="1"/>
</dbReference>
<accession>A0A8H6MWC1</accession>
<dbReference type="GO" id="GO:0005506">
    <property type="term" value="F:iron ion binding"/>
    <property type="evidence" value="ECO:0007669"/>
    <property type="project" value="InterPro"/>
</dbReference>
<keyword evidence="7 8" id="KW-0503">Monooxygenase</keyword>
<keyword evidence="6" id="KW-0408">Iron</keyword>
<proteinExistence type="inferred from homology"/>
<dbReference type="GO" id="GO:0004497">
    <property type="term" value="F:monooxygenase activity"/>
    <property type="evidence" value="ECO:0007669"/>
    <property type="project" value="UniProtKB-KW"/>
</dbReference>
<evidence type="ECO:0000256" key="1">
    <source>
        <dbReference type="ARBA" id="ARBA00001971"/>
    </source>
</evidence>
<comment type="cofactor">
    <cofactor evidence="1">
        <name>heme</name>
        <dbReference type="ChEBI" id="CHEBI:30413"/>
    </cofactor>
</comment>
<dbReference type="SUPFAM" id="SSF48264">
    <property type="entry name" value="Cytochrome P450"/>
    <property type="match status" value="1"/>
</dbReference>
<dbReference type="Proteomes" id="UP000652219">
    <property type="component" value="Unassembled WGS sequence"/>
</dbReference>
<keyword evidence="9" id="KW-1185">Reference proteome</keyword>
<dbReference type="InterPro" id="IPR001128">
    <property type="entry name" value="Cyt_P450"/>
</dbReference>
<evidence type="ECO:0000256" key="5">
    <source>
        <dbReference type="ARBA" id="ARBA00023002"/>
    </source>
</evidence>
<dbReference type="GO" id="GO:0020037">
    <property type="term" value="F:heme binding"/>
    <property type="evidence" value="ECO:0007669"/>
    <property type="project" value="InterPro"/>
</dbReference>
<evidence type="ECO:0000313" key="9">
    <source>
        <dbReference type="Proteomes" id="UP000652219"/>
    </source>
</evidence>
<keyword evidence="5" id="KW-0560">Oxidoreductase</keyword>
<keyword evidence="3" id="KW-0349">Heme</keyword>
<dbReference type="Gene3D" id="1.10.630.10">
    <property type="entry name" value="Cytochrome P450"/>
    <property type="match status" value="1"/>
</dbReference>
<reference evidence="8 9" key="1">
    <citation type="journal article" date="2020" name="Phytopathology">
        <title>Genome Sequence Resources of Colletotrichum truncatum, C. plurivorum, C. musicola, and C. sojae: Four Species Pathogenic to Soybean (Glycine max).</title>
        <authorList>
            <person name="Rogerio F."/>
            <person name="Boufleur T.R."/>
            <person name="Ciampi-Guillardi M."/>
            <person name="Sukno S.A."/>
            <person name="Thon M.R."/>
            <person name="Massola Junior N.S."/>
            <person name="Baroncelli R."/>
        </authorList>
    </citation>
    <scope>NUCLEOTIDE SEQUENCE [LARGE SCALE GENOMIC DNA]</scope>
    <source>
        <strain evidence="8 9">LFN0009</strain>
    </source>
</reference>
<gene>
    <name evidence="8" type="ORF">CSOJ01_06225</name>
</gene>
<comment type="caution">
    <text evidence="8">The sequence shown here is derived from an EMBL/GenBank/DDBJ whole genome shotgun (WGS) entry which is preliminary data.</text>
</comment>
<evidence type="ECO:0000256" key="4">
    <source>
        <dbReference type="ARBA" id="ARBA00022723"/>
    </source>
</evidence>
<evidence type="ECO:0000256" key="6">
    <source>
        <dbReference type="ARBA" id="ARBA00023004"/>
    </source>
</evidence>
<evidence type="ECO:0000313" key="8">
    <source>
        <dbReference type="EMBL" id="KAF6810665.1"/>
    </source>
</evidence>
<keyword evidence="4" id="KW-0479">Metal-binding</keyword>
<comment type="similarity">
    <text evidence="2">Belongs to the cytochrome P450 family.</text>
</comment>
<evidence type="ECO:0000256" key="7">
    <source>
        <dbReference type="ARBA" id="ARBA00023033"/>
    </source>
</evidence>
<dbReference type="GO" id="GO:0016705">
    <property type="term" value="F:oxidoreductase activity, acting on paired donors, with incorporation or reduction of molecular oxygen"/>
    <property type="evidence" value="ECO:0007669"/>
    <property type="project" value="InterPro"/>
</dbReference>
<evidence type="ECO:0000256" key="2">
    <source>
        <dbReference type="ARBA" id="ARBA00010617"/>
    </source>
</evidence>
<name>A0A8H6MWC1_9PEZI</name>
<protein>
    <submittedName>
        <fullName evidence="8">Cytochrome p450 monooxygenase</fullName>
    </submittedName>
</protein>
<dbReference type="PANTHER" id="PTHR46206:SF2">
    <property type="entry name" value="CYTOCHROME P450 MONOOXYGENASE AUSG-RELATED"/>
    <property type="match status" value="1"/>
</dbReference>
<dbReference type="AlphaFoldDB" id="A0A8H6MWC1"/>
<dbReference type="InterPro" id="IPR036396">
    <property type="entry name" value="Cyt_P450_sf"/>
</dbReference>
<sequence>MKLVDSVLKEAQRLKPVTSATMSRVATRLVTLTNGLQLQRGERCAADLGSMYDPVIYENPPEFNGYRFARMRGEPGLDSQSHLVSMSPSHLGFGHRRHAFKISIHKSAATCTVDWLLSSTSARMTILLNSKNTSRFRRSQI</sequence>
<organism evidence="8 9">
    <name type="scientific">Colletotrichum sojae</name>
    <dbReference type="NCBI Taxonomy" id="2175907"/>
    <lineage>
        <taxon>Eukaryota</taxon>
        <taxon>Fungi</taxon>
        <taxon>Dikarya</taxon>
        <taxon>Ascomycota</taxon>
        <taxon>Pezizomycotina</taxon>
        <taxon>Sordariomycetes</taxon>
        <taxon>Hypocreomycetidae</taxon>
        <taxon>Glomerellales</taxon>
        <taxon>Glomerellaceae</taxon>
        <taxon>Colletotrichum</taxon>
        <taxon>Colletotrichum orchidearum species complex</taxon>
    </lineage>
</organism>